<evidence type="ECO:0000313" key="1">
    <source>
        <dbReference type="EMBL" id="GAI18551.1"/>
    </source>
</evidence>
<name>X1MKH9_9ZZZZ</name>
<dbReference type="EMBL" id="BARV01020836">
    <property type="protein sequence ID" value="GAI18551.1"/>
    <property type="molecule type" value="Genomic_DNA"/>
</dbReference>
<sequence length="37" mass="4229">YCYANLKRSLDKTGKKLRVIDLIEIVYQALEASDARA</sequence>
<gene>
    <name evidence="1" type="ORF">S06H3_34671</name>
</gene>
<protein>
    <submittedName>
        <fullName evidence="1">Uncharacterized protein</fullName>
    </submittedName>
</protein>
<proteinExistence type="predicted"/>
<feature type="non-terminal residue" evidence="1">
    <location>
        <position position="1"/>
    </location>
</feature>
<accession>X1MKH9</accession>
<dbReference type="AlphaFoldDB" id="X1MKH9"/>
<comment type="caution">
    <text evidence="1">The sequence shown here is derived from an EMBL/GenBank/DDBJ whole genome shotgun (WGS) entry which is preliminary data.</text>
</comment>
<reference evidence="1" key="1">
    <citation type="journal article" date="2014" name="Front. Microbiol.">
        <title>High frequency of phylogenetically diverse reductive dehalogenase-homologous genes in deep subseafloor sedimentary metagenomes.</title>
        <authorList>
            <person name="Kawai M."/>
            <person name="Futagami T."/>
            <person name="Toyoda A."/>
            <person name="Takaki Y."/>
            <person name="Nishi S."/>
            <person name="Hori S."/>
            <person name="Arai W."/>
            <person name="Tsubouchi T."/>
            <person name="Morono Y."/>
            <person name="Uchiyama I."/>
            <person name="Ito T."/>
            <person name="Fujiyama A."/>
            <person name="Inagaki F."/>
            <person name="Takami H."/>
        </authorList>
    </citation>
    <scope>NUCLEOTIDE SEQUENCE</scope>
    <source>
        <strain evidence="1">Expedition CK06-06</strain>
    </source>
</reference>
<organism evidence="1">
    <name type="scientific">marine sediment metagenome</name>
    <dbReference type="NCBI Taxonomy" id="412755"/>
    <lineage>
        <taxon>unclassified sequences</taxon>
        <taxon>metagenomes</taxon>
        <taxon>ecological metagenomes</taxon>
    </lineage>
</organism>